<dbReference type="EMBL" id="CP109134">
    <property type="protein sequence ID" value="WSD04571.1"/>
    <property type="molecule type" value="Genomic_DNA"/>
</dbReference>
<dbReference type="Pfam" id="PF00724">
    <property type="entry name" value="Oxidored_FMN"/>
    <property type="match status" value="1"/>
</dbReference>
<evidence type="ECO:0000313" key="11">
    <source>
        <dbReference type="EMBL" id="WSD04571.1"/>
    </source>
</evidence>
<evidence type="ECO:0000256" key="8">
    <source>
        <dbReference type="ARBA" id="ARBA00023004"/>
    </source>
</evidence>
<keyword evidence="7" id="KW-0560">Oxidoreductase</keyword>
<evidence type="ECO:0000256" key="1">
    <source>
        <dbReference type="ARBA" id="ARBA00001917"/>
    </source>
</evidence>
<keyword evidence="6" id="KW-0479">Metal-binding</keyword>
<keyword evidence="8" id="KW-0408">Iron</keyword>
<proteinExistence type="inferred from homology"/>
<dbReference type="Gene3D" id="3.40.50.720">
    <property type="entry name" value="NAD(P)-binding Rossmann-like Domain"/>
    <property type="match status" value="1"/>
</dbReference>
<sequence length="655" mass="70938">MTTSPATEPTSPRTDGKYARLLSPTTIRGHVLRNRMITTAHSIMAPWHPAGDETTYVDYCRRRARGGAALLIAQPVNVEPFHDWPRPVIDRLKRLADAVHEEGALVTPQVVNFGRQIGSHVLLDERAEWSFNGGQDEFGEAAHRMTGAEIQLMVDAYGRTAEVFREAGLDGLELHGAHGYLLQQSYSPWGNGRDDEWGEQLAFSTAVLEAVRSGLGEDGILGWRMTADDHLREDEQGLTVEELNDVARRLVDTGHIDFMNLSIGTKAPAYSQPSVASFRYPKGYDLELAKGLRDAIGARVPVVGVGGIVDPDMAERALEHGMCDLIGMTRGFLSDPDLGVKILRGDEGRIRTCVRIAECNSRRVDGKAVQCWHNPEFGREAQFAALPAPVRRKRVLVVGAGVAGLQAAETAVKRGHDVRIVEASDRPGGRLRTLLGTRAAELFGTVDHLVGELRHEGVEVEYGRRLTAAGIRDAGVDEVVVATGAAHDLAAHGLDRPGIVTVDDAIAHGVPEGATVLVVDRTGHNPAGVAVEKLALEGHDVVYVTPFDRLVTNSGYNHRLDYQDLFRRSSHITATTFRDLRSYEDGRATLIDPDGVESVLPGIDVVVAAVHPVPRDGLVHELQALGVTAHPCGDAIAPRGVTTATREATLLAQTF</sequence>
<dbReference type="InterPro" id="IPR036188">
    <property type="entry name" value="FAD/NAD-bd_sf"/>
</dbReference>
<dbReference type="PANTHER" id="PTHR42917:SF2">
    <property type="entry name" value="2,4-DIENOYL-COA REDUCTASE [(2E)-ENOYL-COA-PRODUCING]"/>
    <property type="match status" value="1"/>
</dbReference>
<evidence type="ECO:0000256" key="7">
    <source>
        <dbReference type="ARBA" id="ARBA00023002"/>
    </source>
</evidence>
<keyword evidence="12" id="KW-1185">Reference proteome</keyword>
<dbReference type="SUPFAM" id="SSF51905">
    <property type="entry name" value="FAD/NAD(P)-binding domain"/>
    <property type="match status" value="1"/>
</dbReference>
<dbReference type="PANTHER" id="PTHR42917">
    <property type="entry name" value="2,4-DIENOYL-COA REDUCTASE"/>
    <property type="match status" value="1"/>
</dbReference>
<evidence type="ECO:0000256" key="2">
    <source>
        <dbReference type="ARBA" id="ARBA00001966"/>
    </source>
</evidence>
<dbReference type="Proteomes" id="UP001335325">
    <property type="component" value="Chromosome"/>
</dbReference>
<dbReference type="InterPro" id="IPR001155">
    <property type="entry name" value="OxRdtase_FMN_N"/>
</dbReference>
<evidence type="ECO:0000256" key="6">
    <source>
        <dbReference type="ARBA" id="ARBA00022723"/>
    </source>
</evidence>
<gene>
    <name evidence="11" type="ORF">OIE73_01490</name>
</gene>
<dbReference type="Gene3D" id="3.20.20.70">
    <property type="entry name" value="Aldolase class I"/>
    <property type="match status" value="1"/>
</dbReference>
<evidence type="ECO:0000256" key="5">
    <source>
        <dbReference type="ARBA" id="ARBA00022643"/>
    </source>
</evidence>
<dbReference type="GeneID" id="91541203"/>
<comment type="cofactor">
    <cofactor evidence="1">
        <name>FMN</name>
        <dbReference type="ChEBI" id="CHEBI:58210"/>
    </cofactor>
</comment>
<comment type="cofactor">
    <cofactor evidence="2">
        <name>[4Fe-4S] cluster</name>
        <dbReference type="ChEBI" id="CHEBI:49883"/>
    </cofactor>
</comment>
<dbReference type="SUPFAM" id="SSF51395">
    <property type="entry name" value="FMN-linked oxidoreductases"/>
    <property type="match status" value="1"/>
</dbReference>
<keyword evidence="5" id="KW-0288">FMN</keyword>
<evidence type="ECO:0000256" key="4">
    <source>
        <dbReference type="ARBA" id="ARBA00022630"/>
    </source>
</evidence>
<reference evidence="11 12" key="1">
    <citation type="submission" date="2022-10" db="EMBL/GenBank/DDBJ databases">
        <title>The complete genomes of actinobacterial strains from the NBC collection.</title>
        <authorList>
            <person name="Joergensen T.S."/>
            <person name="Alvarez Arevalo M."/>
            <person name="Sterndorff E.B."/>
            <person name="Faurdal D."/>
            <person name="Vuksanovic O."/>
            <person name="Mourched A.-S."/>
            <person name="Charusanti P."/>
            <person name="Shaw S."/>
            <person name="Blin K."/>
            <person name="Weber T."/>
        </authorList>
    </citation>
    <scope>NUCLEOTIDE SEQUENCE [LARGE SCALE GENOMIC DNA]</scope>
    <source>
        <strain evidence="11 12">NBC 01753</strain>
    </source>
</reference>
<evidence type="ECO:0000313" key="12">
    <source>
        <dbReference type="Proteomes" id="UP001335325"/>
    </source>
</evidence>
<dbReference type="InterPro" id="IPR013785">
    <property type="entry name" value="Aldolase_TIM"/>
</dbReference>
<accession>A0ABZ1GFZ9</accession>
<evidence type="ECO:0000256" key="3">
    <source>
        <dbReference type="ARBA" id="ARBA00011048"/>
    </source>
</evidence>
<keyword evidence="9" id="KW-0411">Iron-sulfur</keyword>
<dbReference type="InterPro" id="IPR051793">
    <property type="entry name" value="NADH:flavin_oxidoreductase"/>
</dbReference>
<dbReference type="RefSeq" id="WP_326750891.1">
    <property type="nucleotide sequence ID" value="NZ_CP109134.1"/>
</dbReference>
<evidence type="ECO:0000259" key="10">
    <source>
        <dbReference type="Pfam" id="PF00724"/>
    </source>
</evidence>
<comment type="similarity">
    <text evidence="3">In the N-terminal section; belongs to the NADH:flavin oxidoreductase/NADH oxidase family.</text>
</comment>
<feature type="domain" description="NADH:flavin oxidoreductase/NADH oxidase N-terminal" evidence="10">
    <location>
        <begin position="21"/>
        <end position="344"/>
    </location>
</feature>
<evidence type="ECO:0000256" key="9">
    <source>
        <dbReference type="ARBA" id="ARBA00023014"/>
    </source>
</evidence>
<keyword evidence="4" id="KW-0285">Flavoprotein</keyword>
<dbReference type="Gene3D" id="3.50.50.60">
    <property type="entry name" value="FAD/NAD(P)-binding domain"/>
    <property type="match status" value="1"/>
</dbReference>
<name>A0ABZ1GFZ9_9ACTN</name>
<organism evidence="11 12">
    <name type="scientific">Streptomyces hirsutus</name>
    <dbReference type="NCBI Taxonomy" id="35620"/>
    <lineage>
        <taxon>Bacteria</taxon>
        <taxon>Bacillati</taxon>
        <taxon>Actinomycetota</taxon>
        <taxon>Actinomycetes</taxon>
        <taxon>Kitasatosporales</taxon>
        <taxon>Streptomycetaceae</taxon>
        <taxon>Streptomyces</taxon>
    </lineage>
</organism>
<protein>
    <submittedName>
        <fullName evidence="11">NAD(P)-binding protein</fullName>
    </submittedName>
</protein>
<dbReference type="Pfam" id="PF13450">
    <property type="entry name" value="NAD_binding_8"/>
    <property type="match status" value="1"/>
</dbReference>